<evidence type="ECO:0000256" key="11">
    <source>
        <dbReference type="RuleBase" id="RU003783"/>
    </source>
</evidence>
<feature type="site" description="Interaction with substrate tRNA" evidence="10">
    <location>
        <position position="101"/>
    </location>
</feature>
<gene>
    <name evidence="10 14" type="primary">miaA</name>
    <name evidence="14" type="ORF">DBZ36_01275</name>
</gene>
<protein>
    <recommendedName>
        <fullName evidence="10">tRNA dimethylallyltransferase</fullName>
        <ecNumber evidence="10">2.5.1.75</ecNumber>
    </recommendedName>
    <alternativeName>
        <fullName evidence="10">Dimethylallyl diphosphate:tRNA dimethylallyltransferase</fullName>
        <shortName evidence="10">DMAPP:tRNA dimethylallyltransferase</shortName>
        <shortName evidence="10">DMATase</shortName>
    </alternativeName>
    <alternativeName>
        <fullName evidence="10">Isopentenyl-diphosphate:tRNA isopentenyltransferase</fullName>
        <shortName evidence="10">IPP transferase</shortName>
        <shortName evidence="10">IPPT</shortName>
        <shortName evidence="10">IPTase</shortName>
    </alternativeName>
</protein>
<dbReference type="EMBL" id="RAQO01000002">
    <property type="protein sequence ID" value="RKF21314.1"/>
    <property type="molecule type" value="Genomic_DNA"/>
</dbReference>
<dbReference type="GO" id="GO:0006400">
    <property type="term" value="P:tRNA modification"/>
    <property type="evidence" value="ECO:0007669"/>
    <property type="project" value="TreeGrafter"/>
</dbReference>
<evidence type="ECO:0000256" key="3">
    <source>
        <dbReference type="ARBA" id="ARBA00005842"/>
    </source>
</evidence>
<reference evidence="14 15" key="1">
    <citation type="submission" date="2018-09" db="EMBL/GenBank/DDBJ databases">
        <authorList>
            <person name="Wang Z."/>
        </authorList>
    </citation>
    <scope>NUCLEOTIDE SEQUENCE [LARGE SCALE GENOMIC DNA]</scope>
    <source>
        <strain evidence="14 15">ALS 81</strain>
    </source>
</reference>
<evidence type="ECO:0000256" key="5">
    <source>
        <dbReference type="ARBA" id="ARBA00022694"/>
    </source>
</evidence>
<keyword evidence="7 10" id="KW-0067">ATP-binding</keyword>
<keyword evidence="15" id="KW-1185">Reference proteome</keyword>
<comment type="subunit">
    <text evidence="10">Monomer.</text>
</comment>
<comment type="catalytic activity">
    <reaction evidence="9 10 11">
        <text>adenosine(37) in tRNA + dimethylallyl diphosphate = N(6)-dimethylallyladenosine(37) in tRNA + diphosphate</text>
        <dbReference type="Rhea" id="RHEA:26482"/>
        <dbReference type="Rhea" id="RHEA-COMP:10162"/>
        <dbReference type="Rhea" id="RHEA-COMP:10375"/>
        <dbReference type="ChEBI" id="CHEBI:33019"/>
        <dbReference type="ChEBI" id="CHEBI:57623"/>
        <dbReference type="ChEBI" id="CHEBI:74411"/>
        <dbReference type="ChEBI" id="CHEBI:74415"/>
        <dbReference type="EC" id="2.5.1.75"/>
    </reaction>
</comment>
<evidence type="ECO:0000313" key="15">
    <source>
        <dbReference type="Proteomes" id="UP000286482"/>
    </source>
</evidence>
<feature type="region of interest" description="Interaction with substrate tRNA" evidence="10">
    <location>
        <begin position="36"/>
        <end position="39"/>
    </location>
</feature>
<keyword evidence="5 10" id="KW-0819">tRNA processing</keyword>
<evidence type="ECO:0000313" key="14">
    <source>
        <dbReference type="EMBL" id="RKF21314.1"/>
    </source>
</evidence>
<evidence type="ECO:0000256" key="13">
    <source>
        <dbReference type="RuleBase" id="RU003785"/>
    </source>
</evidence>
<dbReference type="Pfam" id="PF01715">
    <property type="entry name" value="IPPT"/>
    <property type="match status" value="1"/>
</dbReference>
<dbReference type="EC" id="2.5.1.75" evidence="10"/>
<dbReference type="GO" id="GO:0052381">
    <property type="term" value="F:tRNA dimethylallyltransferase activity"/>
    <property type="evidence" value="ECO:0007669"/>
    <property type="project" value="UniProtKB-UniRule"/>
</dbReference>
<organism evidence="14 15">
    <name type="scientific">Alginatibacterium sediminis</name>
    <dbReference type="NCBI Taxonomy" id="2164068"/>
    <lineage>
        <taxon>Bacteria</taxon>
        <taxon>Pseudomonadati</taxon>
        <taxon>Pseudomonadota</taxon>
        <taxon>Gammaproteobacteria</taxon>
        <taxon>Alteromonadales</taxon>
        <taxon>Alteromonadaceae</taxon>
        <taxon>Alginatibacterium</taxon>
    </lineage>
</organism>
<name>A0A420EL32_9ALTE</name>
<dbReference type="PANTHER" id="PTHR11088:SF60">
    <property type="entry name" value="TRNA DIMETHYLALLYLTRANSFERASE"/>
    <property type="match status" value="1"/>
</dbReference>
<comment type="caution">
    <text evidence="10">Lacks conserved residue(s) required for the propagation of feature annotation.</text>
</comment>
<dbReference type="SUPFAM" id="SSF52540">
    <property type="entry name" value="P-loop containing nucleoside triphosphate hydrolases"/>
    <property type="match status" value="2"/>
</dbReference>
<accession>A0A420EL32</accession>
<evidence type="ECO:0000256" key="4">
    <source>
        <dbReference type="ARBA" id="ARBA00022679"/>
    </source>
</evidence>
<dbReference type="GO" id="GO:0005524">
    <property type="term" value="F:ATP binding"/>
    <property type="evidence" value="ECO:0007669"/>
    <property type="project" value="UniProtKB-UniRule"/>
</dbReference>
<sequence length="306" mass="35071">MSAFNLITILGPTASGKTSLGVSLAKQIGGEILSADSRQVYTGLDIGSGKDLAEFGDVPYHLIDVVNPGDEYSVFRYQQDFFEAYAQVKNHNKVPIMVGGTGLYIDAITQNYQLTQVHENQDLRAELATDSLEQLQQRLIKLKPELHNDTDLLVRPRLVRAIEIAVFEQHNPKASKSKFPSIKSLLIGIQWDRSELRKRITLRLKQRFDEGLIEEVQDLHHQGVSYETLEFYGLEYRLVAQYLQGQLNQNDLQQKLNSKIHQFAKRQDTWFRKMQRRGDHIHWLDPSQNLCEQATIIIEQSKVEGL</sequence>
<keyword evidence="4 10" id="KW-0808">Transferase</keyword>
<keyword evidence="8 10" id="KW-0460">Magnesium</keyword>
<proteinExistence type="inferred from homology"/>
<dbReference type="AlphaFoldDB" id="A0A420EL32"/>
<dbReference type="InterPro" id="IPR027417">
    <property type="entry name" value="P-loop_NTPase"/>
</dbReference>
<dbReference type="RefSeq" id="WP_120353118.1">
    <property type="nucleotide sequence ID" value="NZ_RAQO01000002.1"/>
</dbReference>
<dbReference type="OrthoDB" id="9776390at2"/>
<evidence type="ECO:0000256" key="7">
    <source>
        <dbReference type="ARBA" id="ARBA00022840"/>
    </source>
</evidence>
<dbReference type="InterPro" id="IPR018022">
    <property type="entry name" value="IPT"/>
</dbReference>
<evidence type="ECO:0000256" key="6">
    <source>
        <dbReference type="ARBA" id="ARBA00022741"/>
    </source>
</evidence>
<feature type="binding site" evidence="10">
    <location>
        <begin position="11"/>
        <end position="18"/>
    </location>
    <ligand>
        <name>ATP</name>
        <dbReference type="ChEBI" id="CHEBI:30616"/>
    </ligand>
</feature>
<evidence type="ECO:0000256" key="2">
    <source>
        <dbReference type="ARBA" id="ARBA00003213"/>
    </source>
</evidence>
<comment type="similarity">
    <text evidence="3 10 13">Belongs to the IPP transferase family.</text>
</comment>
<dbReference type="NCBIfam" id="TIGR00174">
    <property type="entry name" value="miaA"/>
    <property type="match status" value="1"/>
</dbReference>
<comment type="function">
    <text evidence="2 10 12">Catalyzes the transfer of a dimethylallyl group onto the adenine at position 37 in tRNAs that read codons beginning with uridine, leading to the formation of N6-(dimethylallyl)adenosine (i(6)A).</text>
</comment>
<keyword evidence="6 10" id="KW-0547">Nucleotide-binding</keyword>
<feature type="binding site" evidence="10">
    <location>
        <begin position="13"/>
        <end position="18"/>
    </location>
    <ligand>
        <name>substrate</name>
    </ligand>
</feature>
<dbReference type="PANTHER" id="PTHR11088">
    <property type="entry name" value="TRNA DIMETHYLALLYLTRANSFERASE"/>
    <property type="match status" value="1"/>
</dbReference>
<dbReference type="InterPro" id="IPR039657">
    <property type="entry name" value="Dimethylallyltransferase"/>
</dbReference>
<evidence type="ECO:0000256" key="9">
    <source>
        <dbReference type="ARBA" id="ARBA00049563"/>
    </source>
</evidence>
<dbReference type="Proteomes" id="UP000286482">
    <property type="component" value="Unassembled WGS sequence"/>
</dbReference>
<dbReference type="HAMAP" id="MF_00185">
    <property type="entry name" value="IPP_trans"/>
    <property type="match status" value="1"/>
</dbReference>
<evidence type="ECO:0000256" key="8">
    <source>
        <dbReference type="ARBA" id="ARBA00022842"/>
    </source>
</evidence>
<evidence type="ECO:0000256" key="12">
    <source>
        <dbReference type="RuleBase" id="RU003784"/>
    </source>
</evidence>
<evidence type="ECO:0000256" key="10">
    <source>
        <dbReference type="HAMAP-Rule" id="MF_00185"/>
    </source>
</evidence>
<comment type="caution">
    <text evidence="14">The sequence shown here is derived from an EMBL/GenBank/DDBJ whole genome shotgun (WGS) entry which is preliminary data.</text>
</comment>
<comment type="cofactor">
    <cofactor evidence="1 10">
        <name>Mg(2+)</name>
        <dbReference type="ChEBI" id="CHEBI:18420"/>
    </cofactor>
</comment>
<feature type="site" description="Interaction with substrate tRNA" evidence="10">
    <location>
        <position position="124"/>
    </location>
</feature>
<evidence type="ECO:0000256" key="1">
    <source>
        <dbReference type="ARBA" id="ARBA00001946"/>
    </source>
</evidence>
<dbReference type="Gene3D" id="3.40.50.300">
    <property type="entry name" value="P-loop containing nucleotide triphosphate hydrolases"/>
    <property type="match status" value="2"/>
</dbReference>